<dbReference type="RefSeq" id="WP_406694990.1">
    <property type="nucleotide sequence ID" value="NZ_CP155447.1"/>
</dbReference>
<name>A0AAU7CAW3_9BACT</name>
<protein>
    <recommendedName>
        <fullName evidence="2">Leucine-rich repeat domain-containing protein</fullName>
    </recommendedName>
</protein>
<dbReference type="Gene3D" id="3.80.10.10">
    <property type="entry name" value="Ribonuclease Inhibitor"/>
    <property type="match status" value="1"/>
</dbReference>
<dbReference type="EMBL" id="CP155447">
    <property type="protein sequence ID" value="XBH02248.1"/>
    <property type="molecule type" value="Genomic_DNA"/>
</dbReference>
<accession>A0AAU7CAW3</accession>
<gene>
    <name evidence="1" type="ORF">V5E97_28505</name>
</gene>
<dbReference type="SUPFAM" id="SSF52047">
    <property type="entry name" value="RNI-like"/>
    <property type="match status" value="1"/>
</dbReference>
<dbReference type="AlphaFoldDB" id="A0AAU7CAW3"/>
<proteinExistence type="predicted"/>
<evidence type="ECO:0008006" key="2">
    <source>
        <dbReference type="Google" id="ProtNLM"/>
    </source>
</evidence>
<sequence>MSRGCVLASGDGMGAILGSSGAIYADLSHTAAGDEEFARLVGHMKSLSNLRSINLRGTRVTISTLVRFKALYNLRNLDVSDARVSKDGIRELARSIPNLQIQYDERLQDPPGPND</sequence>
<dbReference type="InterPro" id="IPR032675">
    <property type="entry name" value="LRR_dom_sf"/>
</dbReference>
<organism evidence="1">
    <name type="scientific">Singulisphaera sp. Ch08</name>
    <dbReference type="NCBI Taxonomy" id="3120278"/>
    <lineage>
        <taxon>Bacteria</taxon>
        <taxon>Pseudomonadati</taxon>
        <taxon>Planctomycetota</taxon>
        <taxon>Planctomycetia</taxon>
        <taxon>Isosphaerales</taxon>
        <taxon>Isosphaeraceae</taxon>
        <taxon>Singulisphaera</taxon>
    </lineage>
</organism>
<evidence type="ECO:0000313" key="1">
    <source>
        <dbReference type="EMBL" id="XBH02248.1"/>
    </source>
</evidence>
<reference evidence="1" key="1">
    <citation type="submission" date="2024-05" db="EMBL/GenBank/DDBJ databases">
        <title>Planctomycetes of the genus Singulisphaera possess chitinolytic capabilities.</title>
        <authorList>
            <person name="Ivanova A."/>
        </authorList>
    </citation>
    <scope>NUCLEOTIDE SEQUENCE</scope>
    <source>
        <strain evidence="1">Ch08T</strain>
    </source>
</reference>